<organism evidence="2">
    <name type="scientific">Manihot esculenta</name>
    <name type="common">Cassava</name>
    <name type="synonym">Jatropha manihot</name>
    <dbReference type="NCBI Taxonomy" id="3983"/>
    <lineage>
        <taxon>Eukaryota</taxon>
        <taxon>Viridiplantae</taxon>
        <taxon>Streptophyta</taxon>
        <taxon>Embryophyta</taxon>
        <taxon>Tracheophyta</taxon>
        <taxon>Spermatophyta</taxon>
        <taxon>Magnoliopsida</taxon>
        <taxon>eudicotyledons</taxon>
        <taxon>Gunneridae</taxon>
        <taxon>Pentapetalae</taxon>
        <taxon>rosids</taxon>
        <taxon>fabids</taxon>
        <taxon>Malpighiales</taxon>
        <taxon>Euphorbiaceae</taxon>
        <taxon>Crotonoideae</taxon>
        <taxon>Manihoteae</taxon>
        <taxon>Manihot</taxon>
    </lineage>
</organism>
<name>A0A2C9WCJ8_MANES</name>
<dbReference type="PANTHER" id="PTHR43020:SF2">
    <property type="entry name" value="MITOCHONDRIAL TRNA METHYLTHIOTRANSFERASE CDK5RAP1"/>
    <property type="match status" value="1"/>
</dbReference>
<dbReference type="GO" id="GO:0005739">
    <property type="term" value="C:mitochondrion"/>
    <property type="evidence" value="ECO:0000318"/>
    <property type="project" value="GO_Central"/>
</dbReference>
<evidence type="ECO:0000256" key="1">
    <source>
        <dbReference type="SAM" id="Phobius"/>
    </source>
</evidence>
<proteinExistence type="predicted"/>
<sequence length="220" mass="25497">MSDEYQQDKAEPKVWQRRNYFCHSQFLLRWDSIIAFVPVMRSCTNMCFFALFLLLEGRERSHLVDSIVKEVAELGRKEIKSKSSEGFSSMCKVKKVGLHFSDLLDQLSTEFPEMCMRDRYNICIHLPARTVSSTIPFYCFLWRKRRSSVIRAVGYIRAYVCIWHEEKTPARRNYVDDIGDYGGSSYIQIYVSITFGEALAITKLSVFCNNVEQDAVACAS</sequence>
<dbReference type="STRING" id="3983.A0A2C9WCJ8"/>
<dbReference type="AlphaFoldDB" id="A0A2C9WCJ8"/>
<protein>
    <submittedName>
        <fullName evidence="2">Uncharacterized protein</fullName>
    </submittedName>
</protein>
<keyword evidence="1" id="KW-1133">Transmembrane helix</keyword>
<keyword evidence="1" id="KW-0472">Membrane</keyword>
<keyword evidence="1" id="KW-0812">Transmembrane</keyword>
<dbReference type="GO" id="GO:0070900">
    <property type="term" value="P:mitochondrial tRNA modification"/>
    <property type="evidence" value="ECO:0000318"/>
    <property type="project" value="GO_Central"/>
</dbReference>
<feature type="transmembrane region" description="Helical" evidence="1">
    <location>
        <begin position="33"/>
        <end position="55"/>
    </location>
</feature>
<dbReference type="EMBL" id="CM004388">
    <property type="protein sequence ID" value="OAY57463.1"/>
    <property type="molecule type" value="Genomic_DNA"/>
</dbReference>
<reference evidence="2" key="1">
    <citation type="submission" date="2016-02" db="EMBL/GenBank/DDBJ databases">
        <title>WGS assembly of Manihot esculenta.</title>
        <authorList>
            <person name="Bredeson J.V."/>
            <person name="Prochnik S.E."/>
            <person name="Lyons J.B."/>
            <person name="Schmutz J."/>
            <person name="Grimwood J."/>
            <person name="Vrebalov J."/>
            <person name="Bart R.S."/>
            <person name="Amuge T."/>
            <person name="Ferguson M.E."/>
            <person name="Green R."/>
            <person name="Putnam N."/>
            <person name="Stites J."/>
            <person name="Rounsley S."/>
            <person name="Rokhsar D.S."/>
        </authorList>
    </citation>
    <scope>NUCLEOTIDE SEQUENCE [LARGE SCALE GENOMIC DNA]</scope>
    <source>
        <tissue evidence="2">Leaf</tissue>
    </source>
</reference>
<dbReference type="GO" id="GO:0035597">
    <property type="term" value="F:tRNA-2-methylthio-N(6)-dimethylallyladenosine(37) synthase activity"/>
    <property type="evidence" value="ECO:0000318"/>
    <property type="project" value="GO_Central"/>
</dbReference>
<evidence type="ECO:0000313" key="2">
    <source>
        <dbReference type="EMBL" id="OAY57463.1"/>
    </source>
</evidence>
<dbReference type="PANTHER" id="PTHR43020">
    <property type="entry name" value="CDK5 REGULATORY SUBUNIT-ASSOCIATED PROTEIN 1"/>
    <property type="match status" value="1"/>
</dbReference>
<gene>
    <name evidence="2" type="ORF">MANES_02G098900</name>
</gene>
<dbReference type="GO" id="GO:0005829">
    <property type="term" value="C:cytosol"/>
    <property type="evidence" value="ECO:0000318"/>
    <property type="project" value="GO_Central"/>
</dbReference>
<accession>A0A2C9WCJ8</accession>
<dbReference type="Gene3D" id="3.30.750.210">
    <property type="match status" value="1"/>
</dbReference>